<dbReference type="Gene3D" id="1.10.287.130">
    <property type="match status" value="1"/>
</dbReference>
<dbReference type="GO" id="GO:0000155">
    <property type="term" value="F:phosphorelay sensor kinase activity"/>
    <property type="evidence" value="ECO:0007669"/>
    <property type="project" value="InterPro"/>
</dbReference>
<dbReference type="FunFam" id="3.30.565.10:FF:000006">
    <property type="entry name" value="Sensor histidine kinase WalK"/>
    <property type="match status" value="1"/>
</dbReference>
<dbReference type="SMART" id="SM00388">
    <property type="entry name" value="HisKA"/>
    <property type="match status" value="1"/>
</dbReference>
<dbReference type="RefSeq" id="WP_237379110.1">
    <property type="nucleotide sequence ID" value="NZ_CP071793.1"/>
</dbReference>
<evidence type="ECO:0000313" key="9">
    <source>
        <dbReference type="EMBL" id="QTD49478.1"/>
    </source>
</evidence>
<gene>
    <name evidence="9" type="ORF">J3U87_28160</name>
</gene>
<dbReference type="InterPro" id="IPR011006">
    <property type="entry name" value="CheY-like_superfamily"/>
</dbReference>
<dbReference type="SMART" id="SM00448">
    <property type="entry name" value="REC"/>
    <property type="match status" value="1"/>
</dbReference>
<dbReference type="InterPro" id="IPR052162">
    <property type="entry name" value="Sensor_kinase/Photoreceptor"/>
</dbReference>
<dbReference type="InterPro" id="IPR036890">
    <property type="entry name" value="HATPase_C_sf"/>
</dbReference>
<dbReference type="InterPro" id="IPR001789">
    <property type="entry name" value="Sig_transdc_resp-reg_receiver"/>
</dbReference>
<evidence type="ECO:0000259" key="8">
    <source>
        <dbReference type="PROSITE" id="PS50110"/>
    </source>
</evidence>
<dbReference type="InterPro" id="IPR005467">
    <property type="entry name" value="His_kinase_dom"/>
</dbReference>
<evidence type="ECO:0000256" key="3">
    <source>
        <dbReference type="ARBA" id="ARBA00022553"/>
    </source>
</evidence>
<dbReference type="Pfam" id="PF00512">
    <property type="entry name" value="HisKA"/>
    <property type="match status" value="1"/>
</dbReference>
<dbReference type="InterPro" id="IPR003661">
    <property type="entry name" value="HisK_dim/P_dom"/>
</dbReference>
<keyword evidence="4" id="KW-0808">Transferase</keyword>
<dbReference type="InterPro" id="IPR036097">
    <property type="entry name" value="HisK_dim/P_sf"/>
</dbReference>
<dbReference type="PROSITE" id="PS50109">
    <property type="entry name" value="HIS_KIN"/>
    <property type="match status" value="1"/>
</dbReference>
<dbReference type="PROSITE" id="PS50110">
    <property type="entry name" value="RESPONSE_REGULATORY"/>
    <property type="match status" value="1"/>
</dbReference>
<sequence length="383" mass="43878">MISNPKDSDYDYQLDTKVELLIVDDRPENLLALEAILEHPSLDIVRATSGNEALSLMLKHDFALVLLDVQMPGMDGFETAQLMRGYEKTRHIPIIFVTAINKEQKFVFRGYEAGAVDYLFKPLDPNILKGKVNVFLDLYRQREAKKHLMAELERSNRELQDFAHMTSHDLKAPLRSMRFSVQMLEEDYAERLDGDAREYLQTITTACRRMQVLIDDLLDYARVTTQPRDFDTIDLTDLIEDIRLDLRGQLQDSGATLHLDDLPDVRGDKMQIQRLFQNLISNAIKYRRQDVSPEIRIRADRMDSQNLCHLHVEDNGIGFDAKHAERIFQPFQRLHSHKKYEGSGIGLAICKKIAQHHGGDIAASSVEGQGSQFTVILPMTRAT</sequence>
<dbReference type="AlphaFoldDB" id="A0A8A4TKV6"/>
<keyword evidence="3 6" id="KW-0597">Phosphoprotein</keyword>
<feature type="domain" description="Histidine kinase" evidence="7">
    <location>
        <begin position="165"/>
        <end position="381"/>
    </location>
</feature>
<proteinExistence type="predicted"/>
<feature type="domain" description="Response regulatory" evidence="8">
    <location>
        <begin position="19"/>
        <end position="136"/>
    </location>
</feature>
<dbReference type="CDD" id="cd00082">
    <property type="entry name" value="HisKA"/>
    <property type="match status" value="1"/>
</dbReference>
<dbReference type="PRINTS" id="PR00344">
    <property type="entry name" value="BCTRLSENSOR"/>
</dbReference>
<evidence type="ECO:0000259" key="7">
    <source>
        <dbReference type="PROSITE" id="PS50109"/>
    </source>
</evidence>
<feature type="modified residue" description="4-aspartylphosphate" evidence="6">
    <location>
        <position position="68"/>
    </location>
</feature>
<keyword evidence="5" id="KW-0418">Kinase</keyword>
<evidence type="ECO:0000256" key="2">
    <source>
        <dbReference type="ARBA" id="ARBA00012438"/>
    </source>
</evidence>
<dbReference type="Proteomes" id="UP000663929">
    <property type="component" value="Chromosome"/>
</dbReference>
<evidence type="ECO:0000256" key="1">
    <source>
        <dbReference type="ARBA" id="ARBA00000085"/>
    </source>
</evidence>
<dbReference type="Pfam" id="PF00072">
    <property type="entry name" value="Response_reg"/>
    <property type="match status" value="1"/>
</dbReference>
<dbReference type="SMART" id="SM00387">
    <property type="entry name" value="HATPase_c"/>
    <property type="match status" value="1"/>
</dbReference>
<keyword evidence="10" id="KW-1185">Reference proteome</keyword>
<dbReference type="PANTHER" id="PTHR43304:SF1">
    <property type="entry name" value="PAC DOMAIN-CONTAINING PROTEIN"/>
    <property type="match status" value="1"/>
</dbReference>
<dbReference type="Pfam" id="PF02518">
    <property type="entry name" value="HATPase_c"/>
    <property type="match status" value="1"/>
</dbReference>
<name>A0A8A4TKV6_SULCO</name>
<dbReference type="SUPFAM" id="SSF55874">
    <property type="entry name" value="ATPase domain of HSP90 chaperone/DNA topoisomerase II/histidine kinase"/>
    <property type="match status" value="1"/>
</dbReference>
<dbReference type="Gene3D" id="3.40.50.2300">
    <property type="match status" value="1"/>
</dbReference>
<dbReference type="InterPro" id="IPR003594">
    <property type="entry name" value="HATPase_dom"/>
</dbReference>
<dbReference type="InterPro" id="IPR004358">
    <property type="entry name" value="Sig_transdc_His_kin-like_C"/>
</dbReference>
<dbReference type="EMBL" id="CP071793">
    <property type="protein sequence ID" value="QTD49478.1"/>
    <property type="molecule type" value="Genomic_DNA"/>
</dbReference>
<dbReference type="SUPFAM" id="SSF52172">
    <property type="entry name" value="CheY-like"/>
    <property type="match status" value="1"/>
</dbReference>
<evidence type="ECO:0000256" key="6">
    <source>
        <dbReference type="PROSITE-ProRule" id="PRU00169"/>
    </source>
</evidence>
<organism evidence="9 10">
    <name type="scientific">Sulfidibacter corallicola</name>
    <dbReference type="NCBI Taxonomy" id="2818388"/>
    <lineage>
        <taxon>Bacteria</taxon>
        <taxon>Pseudomonadati</taxon>
        <taxon>Acidobacteriota</taxon>
        <taxon>Holophagae</taxon>
        <taxon>Acanthopleuribacterales</taxon>
        <taxon>Acanthopleuribacteraceae</taxon>
        <taxon>Sulfidibacter</taxon>
    </lineage>
</organism>
<dbReference type="SUPFAM" id="SSF47384">
    <property type="entry name" value="Homodimeric domain of signal transducing histidine kinase"/>
    <property type="match status" value="1"/>
</dbReference>
<evidence type="ECO:0000256" key="4">
    <source>
        <dbReference type="ARBA" id="ARBA00022679"/>
    </source>
</evidence>
<evidence type="ECO:0000256" key="5">
    <source>
        <dbReference type="ARBA" id="ARBA00022777"/>
    </source>
</evidence>
<comment type="catalytic activity">
    <reaction evidence="1">
        <text>ATP + protein L-histidine = ADP + protein N-phospho-L-histidine.</text>
        <dbReference type="EC" id="2.7.13.3"/>
    </reaction>
</comment>
<evidence type="ECO:0000313" key="10">
    <source>
        <dbReference type="Proteomes" id="UP000663929"/>
    </source>
</evidence>
<protein>
    <recommendedName>
        <fullName evidence="2">histidine kinase</fullName>
        <ecNumber evidence="2">2.7.13.3</ecNumber>
    </recommendedName>
</protein>
<dbReference type="Gene3D" id="3.30.565.10">
    <property type="entry name" value="Histidine kinase-like ATPase, C-terminal domain"/>
    <property type="match status" value="1"/>
</dbReference>
<dbReference type="KEGG" id="scor:J3U87_28160"/>
<reference evidence="9" key="1">
    <citation type="submission" date="2021-03" db="EMBL/GenBank/DDBJ databases">
        <title>Acanthopleuribacteraceae sp. M133.</title>
        <authorList>
            <person name="Wang G."/>
        </authorList>
    </citation>
    <scope>NUCLEOTIDE SEQUENCE</scope>
    <source>
        <strain evidence="9">M133</strain>
    </source>
</reference>
<accession>A0A8A4TKV6</accession>
<dbReference type="PANTHER" id="PTHR43304">
    <property type="entry name" value="PHYTOCHROME-LIKE PROTEIN CPH1"/>
    <property type="match status" value="1"/>
</dbReference>
<dbReference type="EC" id="2.7.13.3" evidence="2"/>